<feature type="transmembrane region" description="Helical" evidence="5">
    <location>
        <begin position="409"/>
        <end position="426"/>
    </location>
</feature>
<feature type="transmembrane region" description="Helical" evidence="5">
    <location>
        <begin position="348"/>
        <end position="371"/>
    </location>
</feature>
<dbReference type="AlphaFoldDB" id="A0A8T5URE1"/>
<feature type="domain" description="Amino acid permease/ SLC12A" evidence="6">
    <location>
        <begin position="14"/>
        <end position="401"/>
    </location>
</feature>
<dbReference type="GO" id="GO:0016020">
    <property type="term" value="C:membrane"/>
    <property type="evidence" value="ECO:0007669"/>
    <property type="project" value="UniProtKB-SubCell"/>
</dbReference>
<keyword evidence="2 5" id="KW-0812">Transmembrane</keyword>
<dbReference type="Gene3D" id="1.20.1740.10">
    <property type="entry name" value="Amino acid/polyamine transporter I"/>
    <property type="match status" value="1"/>
</dbReference>
<dbReference type="Proteomes" id="UP000825933">
    <property type="component" value="Unassembled WGS sequence"/>
</dbReference>
<keyword evidence="4 5" id="KW-0472">Membrane</keyword>
<evidence type="ECO:0000256" key="4">
    <source>
        <dbReference type="ARBA" id="ARBA00023136"/>
    </source>
</evidence>
<keyword evidence="3 5" id="KW-1133">Transmembrane helix</keyword>
<dbReference type="EMBL" id="JAIOUQ010000001">
    <property type="protein sequence ID" value="MBZ2164536.1"/>
    <property type="molecule type" value="Genomic_DNA"/>
</dbReference>
<feature type="transmembrane region" description="Helical" evidence="5">
    <location>
        <begin position="120"/>
        <end position="140"/>
    </location>
</feature>
<dbReference type="Pfam" id="PF00324">
    <property type="entry name" value="AA_permease"/>
    <property type="match status" value="1"/>
</dbReference>
<name>A0A8T5URE1_9EURY</name>
<feature type="transmembrane region" description="Helical" evidence="5">
    <location>
        <begin position="273"/>
        <end position="302"/>
    </location>
</feature>
<proteinExistence type="predicted"/>
<dbReference type="PANTHER" id="PTHR42770:SF11">
    <property type="entry name" value="INNER MEMBRANE TRANSPORT PROTEIN YBAT"/>
    <property type="match status" value="1"/>
</dbReference>
<evidence type="ECO:0000256" key="2">
    <source>
        <dbReference type="ARBA" id="ARBA00022692"/>
    </source>
</evidence>
<feature type="transmembrane region" description="Helical" evidence="5">
    <location>
        <begin position="226"/>
        <end position="253"/>
    </location>
</feature>
<feature type="transmembrane region" description="Helical" evidence="5">
    <location>
        <begin position="12"/>
        <end position="36"/>
    </location>
</feature>
<evidence type="ECO:0000256" key="3">
    <source>
        <dbReference type="ARBA" id="ARBA00022989"/>
    </source>
</evidence>
<evidence type="ECO:0000259" key="6">
    <source>
        <dbReference type="Pfam" id="PF00324"/>
    </source>
</evidence>
<feature type="transmembrane region" description="Helical" evidence="5">
    <location>
        <begin position="383"/>
        <end position="403"/>
    </location>
</feature>
<protein>
    <submittedName>
        <fullName evidence="7">APC family permease</fullName>
    </submittedName>
</protein>
<comment type="caution">
    <text evidence="7">The sequence shown here is derived from an EMBL/GenBank/DDBJ whole genome shotgun (WGS) entry which is preliminary data.</text>
</comment>
<comment type="subcellular location">
    <subcellularLocation>
        <location evidence="1">Membrane</location>
        <topology evidence="1">Multi-pass membrane protein</topology>
    </subcellularLocation>
</comment>
<feature type="transmembrane region" description="Helical" evidence="5">
    <location>
        <begin position="42"/>
        <end position="66"/>
    </location>
</feature>
<feature type="transmembrane region" description="Helical" evidence="5">
    <location>
        <begin position="322"/>
        <end position="342"/>
    </location>
</feature>
<evidence type="ECO:0000256" key="5">
    <source>
        <dbReference type="SAM" id="Phobius"/>
    </source>
</evidence>
<evidence type="ECO:0000313" key="8">
    <source>
        <dbReference type="Proteomes" id="UP000825933"/>
    </source>
</evidence>
<dbReference type="PIRSF" id="PIRSF006060">
    <property type="entry name" value="AA_transporter"/>
    <property type="match status" value="1"/>
</dbReference>
<feature type="transmembrane region" description="Helical" evidence="5">
    <location>
        <begin position="152"/>
        <end position="173"/>
    </location>
</feature>
<gene>
    <name evidence="7" type="ORF">K8N75_00505</name>
</gene>
<feature type="transmembrane region" description="Helical" evidence="5">
    <location>
        <begin position="193"/>
        <end position="214"/>
    </location>
</feature>
<feature type="transmembrane region" description="Helical" evidence="5">
    <location>
        <begin position="87"/>
        <end position="114"/>
    </location>
</feature>
<keyword evidence="8" id="KW-1185">Reference proteome</keyword>
<evidence type="ECO:0000256" key="1">
    <source>
        <dbReference type="ARBA" id="ARBA00004141"/>
    </source>
</evidence>
<accession>A0A8T5URE1</accession>
<dbReference type="PANTHER" id="PTHR42770">
    <property type="entry name" value="AMINO ACID TRANSPORTER-RELATED"/>
    <property type="match status" value="1"/>
</dbReference>
<dbReference type="RefSeq" id="WP_223790213.1">
    <property type="nucleotide sequence ID" value="NZ_JAIOUQ010000001.1"/>
</dbReference>
<dbReference type="InterPro" id="IPR004841">
    <property type="entry name" value="AA-permease/SLC12A_dom"/>
</dbReference>
<reference evidence="8" key="1">
    <citation type="journal article" date="2022" name="Microbiol. Resour. Announc.">
        <title>Draft Genome Sequence of a Methanogenic Archaeon from West Spitsbergen Permafrost.</title>
        <authorList>
            <person name="Trubitsyn V."/>
            <person name="Rivkina E."/>
            <person name="Shcherbakova V."/>
        </authorList>
    </citation>
    <scope>NUCLEOTIDE SEQUENCE [LARGE SCALE GENOMIC DNA]</scope>
    <source>
        <strain evidence="8">VT</strain>
    </source>
</reference>
<organism evidence="7 8">
    <name type="scientific">Methanobacterium spitsbergense</name>
    <dbReference type="NCBI Taxonomy" id="2874285"/>
    <lineage>
        <taxon>Archaea</taxon>
        <taxon>Methanobacteriati</taxon>
        <taxon>Methanobacteriota</taxon>
        <taxon>Methanomada group</taxon>
        <taxon>Methanobacteria</taxon>
        <taxon>Methanobacteriales</taxon>
        <taxon>Methanobacteriaceae</taxon>
        <taxon>Methanobacterium</taxon>
    </lineage>
</organism>
<evidence type="ECO:0000313" key="7">
    <source>
        <dbReference type="EMBL" id="MBZ2164536.1"/>
    </source>
</evidence>
<sequence length="443" mass="47849">MTELKRDLGLWGAASIGIGAIIGTGIFVLLGVAAGLAGPSVIFSFMIAGLTALLTGLSSAELSSFITEAGGSYIYTTKAFGRLPGFIIGWLVSFDYIVGSSAVSIGFASYFTYFLHLPPIQSTIVAVAIVWPLILMILNLKGIKEASGANNGLVFLKVSALILFIIVGTTYIFGHHNLSNYIPFFPTGINGMLSGAAIIFFAFIGFNTVTMAAEEIKDPQKNVPRAVLLAFAVCTLLYILVALVAVGLLNWQILGMSAAPVEAALTVATNNFWILEFVAISALFATTSVILSSIIGGSRALFSMSRHKSLPVIFSRISKNGVPLFTVIISGISISLIILVSYGNLDQLASIFNFGTLLTFIFINLSLLKLRRSLPNIERRFKVPYYPLTPILGIISCVGLAFYLNHNSLIYGGSWVLIGIVIFLLNRWRLKRKNEKLGKIIKW</sequence>
<dbReference type="GO" id="GO:0055085">
    <property type="term" value="P:transmembrane transport"/>
    <property type="evidence" value="ECO:0007669"/>
    <property type="project" value="InterPro"/>
</dbReference>
<dbReference type="InterPro" id="IPR050367">
    <property type="entry name" value="APC_superfamily"/>
</dbReference>